<organism evidence="1">
    <name type="scientific">Anopheles braziliensis</name>
    <dbReference type="NCBI Taxonomy" id="58242"/>
    <lineage>
        <taxon>Eukaryota</taxon>
        <taxon>Metazoa</taxon>
        <taxon>Ecdysozoa</taxon>
        <taxon>Arthropoda</taxon>
        <taxon>Hexapoda</taxon>
        <taxon>Insecta</taxon>
        <taxon>Pterygota</taxon>
        <taxon>Neoptera</taxon>
        <taxon>Endopterygota</taxon>
        <taxon>Diptera</taxon>
        <taxon>Nematocera</taxon>
        <taxon>Culicoidea</taxon>
        <taxon>Culicidae</taxon>
        <taxon>Anophelinae</taxon>
        <taxon>Anopheles</taxon>
    </lineage>
</organism>
<accession>A0A2M3ZUB9</accession>
<sequence length="76" mass="8498">MLFVCFLPFLLFYLFALLCSGLVRFSFVGDRAICFVVAMKYLFRSLPRSGPSVTPAGRLVAKYGFRGSHEPATEDP</sequence>
<dbReference type="AlphaFoldDB" id="A0A2M3ZUB9"/>
<dbReference type="EMBL" id="GGFM01011237">
    <property type="protein sequence ID" value="MBW31988.1"/>
    <property type="molecule type" value="Transcribed_RNA"/>
</dbReference>
<protein>
    <submittedName>
        <fullName evidence="1">Putative secreted peptide</fullName>
    </submittedName>
</protein>
<proteinExistence type="predicted"/>
<evidence type="ECO:0000313" key="1">
    <source>
        <dbReference type="EMBL" id="MBW31988.1"/>
    </source>
</evidence>
<name>A0A2M3ZUB9_9DIPT</name>
<reference evidence="1" key="1">
    <citation type="submission" date="2018-01" db="EMBL/GenBank/DDBJ databases">
        <title>An insight into the sialome of Amazonian anophelines.</title>
        <authorList>
            <person name="Ribeiro J.M."/>
            <person name="Scarpassa V."/>
            <person name="Calvo E."/>
        </authorList>
    </citation>
    <scope>NUCLEOTIDE SEQUENCE</scope>
    <source>
        <tissue evidence="1">Salivary glands</tissue>
    </source>
</reference>